<reference evidence="1" key="1">
    <citation type="submission" date="2021-01" db="EMBL/GenBank/DDBJ databases">
        <authorList>
            <person name="Corre E."/>
            <person name="Pelletier E."/>
            <person name="Niang G."/>
            <person name="Scheremetjew M."/>
            <person name="Finn R."/>
            <person name="Kale V."/>
            <person name="Holt S."/>
            <person name="Cochrane G."/>
            <person name="Meng A."/>
            <person name="Brown T."/>
            <person name="Cohen L."/>
        </authorList>
    </citation>
    <scope>NUCLEOTIDE SEQUENCE</scope>
    <source>
        <strain evidence="1">CCMP622</strain>
    </source>
</reference>
<evidence type="ECO:0000313" key="1">
    <source>
        <dbReference type="EMBL" id="CAD9777026.1"/>
    </source>
</evidence>
<accession>A0A7S2XJJ0</accession>
<sequence>MYLHNTTQETVTVSGVEKHVVFAFLMPEGKAESFKVSLSASSGDFEYEQSQASRSSLVDLSALGSRRVEEVSICEATPIEPGGSCAFYLLCGLGNFAVTMGSGETRQLRLAVRLDMANHYSITGKLLNGPRDQCQRQCNESMCTTM</sequence>
<proteinExistence type="predicted"/>
<organism evidence="1">
    <name type="scientific">Lotharella oceanica</name>
    <dbReference type="NCBI Taxonomy" id="641309"/>
    <lineage>
        <taxon>Eukaryota</taxon>
        <taxon>Sar</taxon>
        <taxon>Rhizaria</taxon>
        <taxon>Cercozoa</taxon>
        <taxon>Chlorarachniophyceae</taxon>
        <taxon>Lotharella</taxon>
    </lineage>
</organism>
<name>A0A7S2XJJ0_9EUKA</name>
<dbReference type="AlphaFoldDB" id="A0A7S2XJJ0"/>
<gene>
    <name evidence="1" type="ORF">LSP00402_LOCUS21041</name>
</gene>
<protein>
    <submittedName>
        <fullName evidence="1">Uncharacterized protein</fullName>
    </submittedName>
</protein>
<dbReference type="EMBL" id="HBHP01034167">
    <property type="protein sequence ID" value="CAD9777026.1"/>
    <property type="molecule type" value="Transcribed_RNA"/>
</dbReference>